<dbReference type="AlphaFoldDB" id="A0A3A5MBD0"/>
<dbReference type="InterPro" id="IPR036291">
    <property type="entry name" value="NAD(P)-bd_dom_sf"/>
</dbReference>
<gene>
    <name evidence="2" type="ORF">D6T63_09015</name>
</gene>
<reference evidence="2 3" key="1">
    <citation type="submission" date="2018-09" db="EMBL/GenBank/DDBJ databases">
        <title>Novel species of Arthrobacter.</title>
        <authorList>
            <person name="Liu Q."/>
            <person name="Xin Y.-H."/>
        </authorList>
    </citation>
    <scope>NUCLEOTIDE SEQUENCE [LARGE SCALE GENOMIC DNA]</scope>
    <source>
        <strain evidence="2 3">Hz2</strain>
    </source>
</reference>
<sequence>MTIVITGATGHLGRQVVEQLLARGVDPSTVVAAGRNEDALGKLADRGVRTARIDYSDPSTLDDAFVGADRILLISGNEVGKRSVQHKAVIDAARRVDATLVYTSAPKASTSALVLAPEHKATEGLLEGSGLTYTVLRNNWYTENYDDTIRQAASTGIILTSAGTGRVASATRRDFAEAAAVVLLSEDYAGEILELGGDEPWNVDELASAVAEVAGHEVTVNQVSTDEHVAALQGFGLDDGTAGFVAAVDANIADGLLAESDGTLSRIIGRPTTPLKQYVGELLGG</sequence>
<evidence type="ECO:0000259" key="1">
    <source>
        <dbReference type="Pfam" id="PF13460"/>
    </source>
</evidence>
<dbReference type="EMBL" id="QZVT01000004">
    <property type="protein sequence ID" value="RJT80012.1"/>
    <property type="molecule type" value="Genomic_DNA"/>
</dbReference>
<dbReference type="PANTHER" id="PTHR47129:SF1">
    <property type="entry name" value="NMRA-LIKE DOMAIN-CONTAINING PROTEIN"/>
    <property type="match status" value="1"/>
</dbReference>
<dbReference type="SUPFAM" id="SSF51735">
    <property type="entry name" value="NAD(P)-binding Rossmann-fold domains"/>
    <property type="match status" value="1"/>
</dbReference>
<evidence type="ECO:0000313" key="3">
    <source>
        <dbReference type="Proteomes" id="UP000272560"/>
    </source>
</evidence>
<comment type="caution">
    <text evidence="2">The sequence shown here is derived from an EMBL/GenBank/DDBJ whole genome shotgun (WGS) entry which is preliminary data.</text>
</comment>
<name>A0A3A5MBD0_9MICC</name>
<dbReference type="InterPro" id="IPR016040">
    <property type="entry name" value="NAD(P)-bd_dom"/>
</dbReference>
<dbReference type="OrthoDB" id="5510591at2"/>
<dbReference type="RefSeq" id="WP_120148659.1">
    <property type="nucleotide sequence ID" value="NZ_QZVT01000004.1"/>
</dbReference>
<proteinExistence type="predicted"/>
<dbReference type="Proteomes" id="UP000272560">
    <property type="component" value="Unassembled WGS sequence"/>
</dbReference>
<accession>A0A3A5MBD0</accession>
<dbReference type="Gene3D" id="3.90.25.10">
    <property type="entry name" value="UDP-galactose 4-epimerase, domain 1"/>
    <property type="match status" value="1"/>
</dbReference>
<evidence type="ECO:0000313" key="2">
    <source>
        <dbReference type="EMBL" id="RJT80012.1"/>
    </source>
</evidence>
<keyword evidence="3" id="KW-1185">Reference proteome</keyword>
<dbReference type="PANTHER" id="PTHR47129">
    <property type="entry name" value="QUINONE OXIDOREDUCTASE 2"/>
    <property type="match status" value="1"/>
</dbReference>
<dbReference type="InterPro" id="IPR052718">
    <property type="entry name" value="NmrA-type_oxidoreductase"/>
</dbReference>
<dbReference type="Gene3D" id="3.40.50.720">
    <property type="entry name" value="NAD(P)-binding Rossmann-like Domain"/>
    <property type="match status" value="1"/>
</dbReference>
<feature type="domain" description="NAD(P)-binding" evidence="1">
    <location>
        <begin position="7"/>
        <end position="183"/>
    </location>
</feature>
<organism evidence="2 3">
    <name type="scientific">Arthrobacter cheniae</name>
    <dbReference type="NCBI Taxonomy" id="1258888"/>
    <lineage>
        <taxon>Bacteria</taxon>
        <taxon>Bacillati</taxon>
        <taxon>Actinomycetota</taxon>
        <taxon>Actinomycetes</taxon>
        <taxon>Micrococcales</taxon>
        <taxon>Micrococcaceae</taxon>
        <taxon>Arthrobacter</taxon>
    </lineage>
</organism>
<dbReference type="Pfam" id="PF13460">
    <property type="entry name" value="NAD_binding_10"/>
    <property type="match status" value="1"/>
</dbReference>
<dbReference type="CDD" id="cd05269">
    <property type="entry name" value="TMR_SDR_a"/>
    <property type="match status" value="1"/>
</dbReference>
<protein>
    <submittedName>
        <fullName evidence="2">SDR family oxidoreductase</fullName>
    </submittedName>
</protein>